<dbReference type="InterPro" id="IPR013785">
    <property type="entry name" value="Aldolase_TIM"/>
</dbReference>
<evidence type="ECO:0000259" key="6">
    <source>
        <dbReference type="Pfam" id="PF04055"/>
    </source>
</evidence>
<dbReference type="RefSeq" id="WP_091727415.1">
    <property type="nucleotide sequence ID" value="NZ_FNQE01000006.1"/>
</dbReference>
<keyword evidence="3" id="KW-0408">Iron</keyword>
<evidence type="ECO:0000313" key="8">
    <source>
        <dbReference type="Proteomes" id="UP000198625"/>
    </source>
</evidence>
<proteinExistence type="predicted"/>
<dbReference type="Gene3D" id="3.20.20.70">
    <property type="entry name" value="Aldolase class I"/>
    <property type="match status" value="1"/>
</dbReference>
<organism evidence="7 8">
    <name type="scientific">Proteiniborus ethanoligenes</name>
    <dbReference type="NCBI Taxonomy" id="415015"/>
    <lineage>
        <taxon>Bacteria</taxon>
        <taxon>Bacillati</taxon>
        <taxon>Bacillota</taxon>
        <taxon>Clostridia</taxon>
        <taxon>Eubacteriales</taxon>
        <taxon>Proteiniborus</taxon>
    </lineage>
</organism>
<dbReference type="GO" id="GO:0046872">
    <property type="term" value="F:metal ion binding"/>
    <property type="evidence" value="ECO:0007669"/>
    <property type="project" value="UniProtKB-KW"/>
</dbReference>
<gene>
    <name evidence="7" type="ORF">SAMN05660462_00750</name>
</gene>
<dbReference type="SFLD" id="SFLDG01102">
    <property type="entry name" value="Uncharacterised_Radical_SAM_Su"/>
    <property type="match status" value="1"/>
</dbReference>
<dbReference type="InterPro" id="IPR058240">
    <property type="entry name" value="rSAM_sf"/>
</dbReference>
<dbReference type="SUPFAM" id="SSF102114">
    <property type="entry name" value="Radical SAM enzymes"/>
    <property type="match status" value="1"/>
</dbReference>
<dbReference type="PANTHER" id="PTHR21180">
    <property type="entry name" value="ENDONUCLEASE/EXONUCLEASE/PHOSPHATASE FAMILY DOMAIN-CONTAINING PROTEIN 1"/>
    <property type="match status" value="1"/>
</dbReference>
<evidence type="ECO:0000313" key="7">
    <source>
        <dbReference type="EMBL" id="SDY73133.1"/>
    </source>
</evidence>
<dbReference type="InterPro" id="IPR010994">
    <property type="entry name" value="RuvA_2-like"/>
</dbReference>
<dbReference type="AlphaFoldDB" id="A0A1H3M962"/>
<dbReference type="NCBIfam" id="TIGR03916">
    <property type="entry name" value="rSAM_link_UDG"/>
    <property type="match status" value="1"/>
</dbReference>
<dbReference type="PANTHER" id="PTHR21180:SF9">
    <property type="entry name" value="TYPE II SECRETION SYSTEM PROTEIN K"/>
    <property type="match status" value="1"/>
</dbReference>
<evidence type="ECO:0000256" key="2">
    <source>
        <dbReference type="ARBA" id="ARBA00022723"/>
    </source>
</evidence>
<dbReference type="GO" id="GO:0003824">
    <property type="term" value="F:catalytic activity"/>
    <property type="evidence" value="ECO:0007669"/>
    <property type="project" value="InterPro"/>
</dbReference>
<protein>
    <submittedName>
        <fullName evidence="7">Putative DNA modification/repair radical SAM protein</fullName>
    </submittedName>
</protein>
<dbReference type="SFLD" id="SFLDS00029">
    <property type="entry name" value="Radical_SAM"/>
    <property type="match status" value="1"/>
</dbReference>
<keyword evidence="8" id="KW-1185">Reference proteome</keyword>
<evidence type="ECO:0000256" key="4">
    <source>
        <dbReference type="ARBA" id="ARBA00023014"/>
    </source>
</evidence>
<keyword evidence="2" id="KW-0479">Metal-binding</keyword>
<dbReference type="Pfam" id="PF04055">
    <property type="entry name" value="Radical_SAM"/>
    <property type="match status" value="1"/>
</dbReference>
<dbReference type="GO" id="GO:0051536">
    <property type="term" value="F:iron-sulfur cluster binding"/>
    <property type="evidence" value="ECO:0007669"/>
    <property type="project" value="UniProtKB-KW"/>
</dbReference>
<feature type="domain" description="Radical SAM core" evidence="6">
    <location>
        <begin position="58"/>
        <end position="195"/>
    </location>
</feature>
<evidence type="ECO:0000256" key="1">
    <source>
        <dbReference type="ARBA" id="ARBA00022691"/>
    </source>
</evidence>
<dbReference type="EMBL" id="FNQE01000006">
    <property type="protein sequence ID" value="SDY73133.1"/>
    <property type="molecule type" value="Genomic_DNA"/>
</dbReference>
<evidence type="ECO:0000256" key="5">
    <source>
        <dbReference type="SAM" id="MobiDB-lite"/>
    </source>
</evidence>
<sequence>MEILNKLKILSDAAKYDVSCSSSGSNRSGRKGDIGSTSQSGICHSWADDGRCISLLKILFTNYCIYDCVYCVNRASNHIPRAAFTPDEVADLTINFYKRNYIEGLFLSSAVYKNPNYTMELLTDTVKKLREVHRFNGYIHLKAIPGADKTLIEKAGMYADRMSVNIELPSDQGLKLLAPQKNKEAIIRPMNYINSRIHQSIEEKQKFRHSQSFVPAGQTTQLIVGATKDSDLKILRLSEALYKGFNLKRVYYSAFVPVSTHPNLPPLSSPPLVRENRLYQADWLLRFYGYNAAEILNDEKPDFDLDLDPKCDYALRNIDMFPVEVNKADYYLLLRVPGIGVKSARRIISARKFGKLDFEHLKKLGVVIKRARYFITCDGKHYGIKSMDASAIRNSLVLNVDKKYAIESGEQISIFSLYPQLLPANEVISTITGEF</sequence>
<dbReference type="InterPro" id="IPR007197">
    <property type="entry name" value="rSAM"/>
</dbReference>
<keyword evidence="4" id="KW-0411">Iron-sulfur</keyword>
<reference evidence="7 8" key="1">
    <citation type="submission" date="2016-10" db="EMBL/GenBank/DDBJ databases">
        <authorList>
            <person name="de Groot N.N."/>
        </authorList>
    </citation>
    <scope>NUCLEOTIDE SEQUENCE [LARGE SCALE GENOMIC DNA]</scope>
    <source>
        <strain evidence="7 8">DSM 21650</strain>
    </source>
</reference>
<dbReference type="OrthoDB" id="9801154at2"/>
<dbReference type="InterPro" id="IPR051675">
    <property type="entry name" value="Endo/Exo/Phosphatase_dom_1"/>
</dbReference>
<dbReference type="Proteomes" id="UP000198625">
    <property type="component" value="Unassembled WGS sequence"/>
</dbReference>
<dbReference type="STRING" id="415015.SAMN05660462_00750"/>
<dbReference type="SUPFAM" id="SSF47781">
    <property type="entry name" value="RuvA domain 2-like"/>
    <property type="match status" value="1"/>
</dbReference>
<keyword evidence="1" id="KW-0949">S-adenosyl-L-methionine</keyword>
<dbReference type="InterPro" id="IPR023874">
    <property type="entry name" value="DNA_rSAM_put"/>
</dbReference>
<evidence type="ECO:0000256" key="3">
    <source>
        <dbReference type="ARBA" id="ARBA00023004"/>
    </source>
</evidence>
<accession>A0A1H3M962</accession>
<dbReference type="Gene3D" id="1.10.150.320">
    <property type="entry name" value="Photosystem II 12 kDa extrinsic protein"/>
    <property type="match status" value="1"/>
</dbReference>
<name>A0A1H3M962_9FIRM</name>
<feature type="region of interest" description="Disordered" evidence="5">
    <location>
        <begin position="20"/>
        <end position="39"/>
    </location>
</feature>